<dbReference type="SMART" id="SM00862">
    <property type="entry name" value="Trans_reg_C"/>
    <property type="match status" value="1"/>
</dbReference>
<dbReference type="SMART" id="SM00448">
    <property type="entry name" value="REC"/>
    <property type="match status" value="1"/>
</dbReference>
<dbReference type="Gene3D" id="1.10.10.10">
    <property type="entry name" value="Winged helix-like DNA-binding domain superfamily/Winged helix DNA-binding domain"/>
    <property type="match status" value="1"/>
</dbReference>
<keyword evidence="5" id="KW-0804">Transcription</keyword>
<name>A0A1I7M6B6_9BURK</name>
<evidence type="ECO:0000256" key="6">
    <source>
        <dbReference type="PROSITE-ProRule" id="PRU00169"/>
    </source>
</evidence>
<dbReference type="GO" id="GO:0000156">
    <property type="term" value="F:phosphorelay response regulator activity"/>
    <property type="evidence" value="ECO:0007669"/>
    <property type="project" value="TreeGrafter"/>
</dbReference>
<dbReference type="PROSITE" id="PS51755">
    <property type="entry name" value="OMPR_PHOB"/>
    <property type="match status" value="1"/>
</dbReference>
<protein>
    <submittedName>
        <fullName evidence="10">DNA-binding response regulator, OmpR family, contains REC and winged-helix (WHTH) domain</fullName>
    </submittedName>
</protein>
<dbReference type="RefSeq" id="WP_093561427.1">
    <property type="nucleotide sequence ID" value="NZ_FPBO01000065.1"/>
</dbReference>
<dbReference type="AlphaFoldDB" id="A0A1I7M6B6"/>
<keyword evidence="1 6" id="KW-0597">Phosphoprotein</keyword>
<proteinExistence type="predicted"/>
<keyword evidence="2" id="KW-0902">Two-component regulatory system</keyword>
<accession>A0A1I7M6B6</accession>
<organism evidence="10 11">
    <name type="scientific">Pseudoduganella namucuonensis</name>
    <dbReference type="NCBI Taxonomy" id="1035707"/>
    <lineage>
        <taxon>Bacteria</taxon>
        <taxon>Pseudomonadati</taxon>
        <taxon>Pseudomonadota</taxon>
        <taxon>Betaproteobacteria</taxon>
        <taxon>Burkholderiales</taxon>
        <taxon>Oxalobacteraceae</taxon>
        <taxon>Telluria group</taxon>
        <taxon>Pseudoduganella</taxon>
    </lineage>
</organism>
<dbReference type="EMBL" id="FPBO01000065">
    <property type="protein sequence ID" value="SFV17475.1"/>
    <property type="molecule type" value="Genomic_DNA"/>
</dbReference>
<dbReference type="InterPro" id="IPR011006">
    <property type="entry name" value="CheY-like_superfamily"/>
</dbReference>
<reference evidence="11" key="1">
    <citation type="submission" date="2016-10" db="EMBL/GenBank/DDBJ databases">
        <authorList>
            <person name="Varghese N."/>
            <person name="Submissions S."/>
        </authorList>
    </citation>
    <scope>NUCLEOTIDE SEQUENCE [LARGE SCALE GENOMIC DNA]</scope>
    <source>
        <strain evidence="11">CGMCC 1.11014</strain>
    </source>
</reference>
<evidence type="ECO:0000313" key="10">
    <source>
        <dbReference type="EMBL" id="SFV17475.1"/>
    </source>
</evidence>
<dbReference type="Proteomes" id="UP000199391">
    <property type="component" value="Unassembled WGS sequence"/>
</dbReference>
<dbReference type="InterPro" id="IPR039420">
    <property type="entry name" value="WalR-like"/>
</dbReference>
<dbReference type="CDD" id="cd17574">
    <property type="entry name" value="REC_OmpR"/>
    <property type="match status" value="1"/>
</dbReference>
<dbReference type="CDD" id="cd00383">
    <property type="entry name" value="trans_reg_C"/>
    <property type="match status" value="1"/>
</dbReference>
<dbReference type="Gene3D" id="6.10.250.690">
    <property type="match status" value="1"/>
</dbReference>
<evidence type="ECO:0000256" key="7">
    <source>
        <dbReference type="PROSITE-ProRule" id="PRU01091"/>
    </source>
</evidence>
<dbReference type="GO" id="GO:0032993">
    <property type="term" value="C:protein-DNA complex"/>
    <property type="evidence" value="ECO:0007669"/>
    <property type="project" value="TreeGrafter"/>
</dbReference>
<dbReference type="GO" id="GO:0000976">
    <property type="term" value="F:transcription cis-regulatory region binding"/>
    <property type="evidence" value="ECO:0007669"/>
    <property type="project" value="TreeGrafter"/>
</dbReference>
<evidence type="ECO:0000259" key="8">
    <source>
        <dbReference type="PROSITE" id="PS50110"/>
    </source>
</evidence>
<dbReference type="STRING" id="1035707.SAMN05216552_10656"/>
<keyword evidence="4 7" id="KW-0238">DNA-binding</keyword>
<feature type="domain" description="OmpR/PhoB-type" evidence="9">
    <location>
        <begin position="128"/>
        <end position="225"/>
    </location>
</feature>
<dbReference type="PROSITE" id="PS50110">
    <property type="entry name" value="RESPONSE_REGULATORY"/>
    <property type="match status" value="1"/>
</dbReference>
<dbReference type="PANTHER" id="PTHR48111">
    <property type="entry name" value="REGULATOR OF RPOS"/>
    <property type="match status" value="1"/>
</dbReference>
<dbReference type="PANTHER" id="PTHR48111:SF22">
    <property type="entry name" value="REGULATOR OF RPOS"/>
    <property type="match status" value="1"/>
</dbReference>
<sequence length="231" mass="25352">MRLLIIEDNPDIVANLYEFFEPKGYVLDSAGNGYTGLGLASQHDYDAVVLDVMLPGLNGVELCQRLRTELHDATPVLMLTARDTLSDKVAGFGAGADDYLVKPFSLVELEIRLRALVRRARGASGQSAPVLRVGELVFDTGAYTASRAGKPLALTRTGYVLLRCLMREAPRLVPRETLEQAVWGEDRPDSDALRTHLHALRQALDKPYPFAMLRTVPGIGYKLVASEDETA</sequence>
<gene>
    <name evidence="10" type="ORF">SAMN05216552_10656</name>
</gene>
<evidence type="ECO:0000256" key="3">
    <source>
        <dbReference type="ARBA" id="ARBA00023015"/>
    </source>
</evidence>
<keyword evidence="11" id="KW-1185">Reference proteome</keyword>
<feature type="DNA-binding region" description="OmpR/PhoB-type" evidence="7">
    <location>
        <begin position="128"/>
        <end position="225"/>
    </location>
</feature>
<feature type="domain" description="Response regulatory" evidence="8">
    <location>
        <begin position="2"/>
        <end position="117"/>
    </location>
</feature>
<dbReference type="GO" id="GO:0005829">
    <property type="term" value="C:cytosol"/>
    <property type="evidence" value="ECO:0007669"/>
    <property type="project" value="TreeGrafter"/>
</dbReference>
<dbReference type="InterPro" id="IPR001789">
    <property type="entry name" value="Sig_transdc_resp-reg_receiver"/>
</dbReference>
<dbReference type="SUPFAM" id="SSF52172">
    <property type="entry name" value="CheY-like"/>
    <property type="match status" value="1"/>
</dbReference>
<evidence type="ECO:0000256" key="5">
    <source>
        <dbReference type="ARBA" id="ARBA00023163"/>
    </source>
</evidence>
<evidence type="ECO:0000259" key="9">
    <source>
        <dbReference type="PROSITE" id="PS51755"/>
    </source>
</evidence>
<evidence type="ECO:0000256" key="1">
    <source>
        <dbReference type="ARBA" id="ARBA00022553"/>
    </source>
</evidence>
<dbReference type="Pfam" id="PF00486">
    <property type="entry name" value="Trans_reg_C"/>
    <property type="match status" value="1"/>
</dbReference>
<dbReference type="Gene3D" id="3.40.50.2300">
    <property type="match status" value="1"/>
</dbReference>
<dbReference type="InterPro" id="IPR016032">
    <property type="entry name" value="Sig_transdc_resp-reg_C-effctor"/>
</dbReference>
<dbReference type="OrthoDB" id="9802426at2"/>
<dbReference type="FunFam" id="3.40.50.2300:FF:000001">
    <property type="entry name" value="DNA-binding response regulator PhoB"/>
    <property type="match status" value="1"/>
</dbReference>
<evidence type="ECO:0000256" key="4">
    <source>
        <dbReference type="ARBA" id="ARBA00023125"/>
    </source>
</evidence>
<dbReference type="Pfam" id="PF00072">
    <property type="entry name" value="Response_reg"/>
    <property type="match status" value="1"/>
</dbReference>
<feature type="modified residue" description="4-aspartylphosphate" evidence="6">
    <location>
        <position position="51"/>
    </location>
</feature>
<keyword evidence="3" id="KW-0805">Transcription regulation</keyword>
<dbReference type="SUPFAM" id="SSF46894">
    <property type="entry name" value="C-terminal effector domain of the bipartite response regulators"/>
    <property type="match status" value="1"/>
</dbReference>
<evidence type="ECO:0000313" key="11">
    <source>
        <dbReference type="Proteomes" id="UP000199391"/>
    </source>
</evidence>
<dbReference type="InterPro" id="IPR036388">
    <property type="entry name" value="WH-like_DNA-bd_sf"/>
</dbReference>
<dbReference type="InterPro" id="IPR001867">
    <property type="entry name" value="OmpR/PhoB-type_DNA-bd"/>
</dbReference>
<dbReference type="GO" id="GO:0006355">
    <property type="term" value="P:regulation of DNA-templated transcription"/>
    <property type="evidence" value="ECO:0007669"/>
    <property type="project" value="InterPro"/>
</dbReference>
<evidence type="ECO:0000256" key="2">
    <source>
        <dbReference type="ARBA" id="ARBA00023012"/>
    </source>
</evidence>